<sequence>MKVTMSIKSDQLNKEDLRALLQAVRDCEMSTFREKEIYISVEAPDMSESDMTDVLTSIKPPYNYGPVIFKFKDKEGQT</sequence>
<dbReference type="AlphaFoldDB" id="A0A0F9CY93"/>
<accession>A0A0F9CY93</accession>
<comment type="caution">
    <text evidence="1">The sequence shown here is derived from an EMBL/GenBank/DDBJ whole genome shotgun (WGS) entry which is preliminary data.</text>
</comment>
<organism evidence="1">
    <name type="scientific">marine sediment metagenome</name>
    <dbReference type="NCBI Taxonomy" id="412755"/>
    <lineage>
        <taxon>unclassified sequences</taxon>
        <taxon>metagenomes</taxon>
        <taxon>ecological metagenomes</taxon>
    </lineage>
</organism>
<proteinExistence type="predicted"/>
<dbReference type="EMBL" id="LAZR01044362">
    <property type="protein sequence ID" value="KKL04848.1"/>
    <property type="molecule type" value="Genomic_DNA"/>
</dbReference>
<gene>
    <name evidence="1" type="ORF">LCGC14_2611970</name>
</gene>
<reference evidence="1" key="1">
    <citation type="journal article" date="2015" name="Nature">
        <title>Complex archaea that bridge the gap between prokaryotes and eukaryotes.</title>
        <authorList>
            <person name="Spang A."/>
            <person name="Saw J.H."/>
            <person name="Jorgensen S.L."/>
            <person name="Zaremba-Niedzwiedzka K."/>
            <person name="Martijn J."/>
            <person name="Lind A.E."/>
            <person name="van Eijk R."/>
            <person name="Schleper C."/>
            <person name="Guy L."/>
            <person name="Ettema T.J."/>
        </authorList>
    </citation>
    <scope>NUCLEOTIDE SEQUENCE</scope>
</reference>
<name>A0A0F9CY93_9ZZZZ</name>
<protein>
    <submittedName>
        <fullName evidence="1">Uncharacterized protein</fullName>
    </submittedName>
</protein>
<evidence type="ECO:0000313" key="1">
    <source>
        <dbReference type="EMBL" id="KKL04848.1"/>
    </source>
</evidence>